<accession>A3JZR7</accession>
<dbReference type="Gene3D" id="1.10.530.10">
    <property type="match status" value="1"/>
</dbReference>
<dbReference type="OrthoDB" id="9815002at2"/>
<evidence type="ECO:0000313" key="6">
    <source>
        <dbReference type="Proteomes" id="UP000005713"/>
    </source>
</evidence>
<comment type="similarity">
    <text evidence="2">Belongs to the virb1 family.</text>
</comment>
<reference evidence="5 6" key="1">
    <citation type="submission" date="2006-06" db="EMBL/GenBank/DDBJ databases">
        <authorList>
            <person name="Moran M.A."/>
            <person name="Ferriera S."/>
            <person name="Johnson J."/>
            <person name="Kravitz S."/>
            <person name="Beeson K."/>
            <person name="Sutton G."/>
            <person name="Rogers Y.-H."/>
            <person name="Friedman R."/>
            <person name="Frazier M."/>
            <person name="Venter J.C."/>
        </authorList>
    </citation>
    <scope>NUCLEOTIDE SEQUENCE [LARGE SCALE GENOMIC DNA]</scope>
    <source>
        <strain evidence="5 6">E-37</strain>
    </source>
</reference>
<keyword evidence="5" id="KW-0808">Transferase</keyword>
<evidence type="ECO:0000256" key="1">
    <source>
        <dbReference type="ARBA" id="ARBA00007734"/>
    </source>
</evidence>
<dbReference type="Proteomes" id="UP000005713">
    <property type="component" value="Unassembled WGS sequence"/>
</dbReference>
<sequence>MRALLFLLFLIPASVDAQPDEPGSLCSSGAFGQVQCIRPSHFVYDTCQALEAFANDAGIDPHFFARLIWQESRFDPNALSHADAMGIAQFIASTAELRGLRDPYNPAEALEYSAEYLGELTRRYGNHGLAAVAYNGGERRADGLVAKTGGLARETIDYVQIITGLKAETWRDAPPVEPDFALDDDLSFREACYDLGRNRRLTAYPEQEPSEPVVPDWGVQVAFGVSEKAALAKFRSSTRGCRSVYGSEEPLLLWSKSRASPRGGYYMARFGRDSRDAAWNMCRKLKRSGCICAVYRND</sequence>
<feature type="signal peptide" evidence="3">
    <location>
        <begin position="1"/>
        <end position="17"/>
    </location>
</feature>
<dbReference type="Pfam" id="PF01464">
    <property type="entry name" value="SLT"/>
    <property type="match status" value="1"/>
</dbReference>
<dbReference type="CDD" id="cd00254">
    <property type="entry name" value="LT-like"/>
    <property type="match status" value="1"/>
</dbReference>
<keyword evidence="3" id="KW-0732">Signal</keyword>
<dbReference type="eggNOG" id="COG0741">
    <property type="taxonomic scope" value="Bacteria"/>
</dbReference>
<feature type="domain" description="Transglycosylase SLT" evidence="4">
    <location>
        <begin position="54"/>
        <end position="147"/>
    </location>
</feature>
<dbReference type="InterPro" id="IPR008258">
    <property type="entry name" value="Transglycosylase_SLT_dom_1"/>
</dbReference>
<dbReference type="SUPFAM" id="SSF53955">
    <property type="entry name" value="Lysozyme-like"/>
    <property type="match status" value="1"/>
</dbReference>
<feature type="chain" id="PRO_5002654934" evidence="3">
    <location>
        <begin position="18"/>
        <end position="298"/>
    </location>
</feature>
<dbReference type="RefSeq" id="WP_005856328.1">
    <property type="nucleotide sequence ID" value="NZ_AAYA01000002.1"/>
</dbReference>
<dbReference type="GO" id="GO:0016740">
    <property type="term" value="F:transferase activity"/>
    <property type="evidence" value="ECO:0007669"/>
    <property type="project" value="UniProtKB-KW"/>
</dbReference>
<dbReference type="InterPro" id="IPR023346">
    <property type="entry name" value="Lysozyme-like_dom_sf"/>
</dbReference>
<name>A3JZR7_SAGS3</name>
<keyword evidence="6" id="KW-1185">Reference proteome</keyword>
<dbReference type="EMBL" id="AAYA01000002">
    <property type="protein sequence ID" value="EBA09970.1"/>
    <property type="molecule type" value="Genomic_DNA"/>
</dbReference>
<gene>
    <name evidence="5" type="ORF">SSE37_09178</name>
</gene>
<evidence type="ECO:0000256" key="2">
    <source>
        <dbReference type="ARBA" id="ARBA00009387"/>
    </source>
</evidence>
<organism evidence="5 6">
    <name type="scientific">Sagittula stellata (strain ATCC 700073 / DSM 11524 / E-37)</name>
    <dbReference type="NCBI Taxonomy" id="388399"/>
    <lineage>
        <taxon>Bacteria</taxon>
        <taxon>Pseudomonadati</taxon>
        <taxon>Pseudomonadota</taxon>
        <taxon>Alphaproteobacteria</taxon>
        <taxon>Rhodobacterales</taxon>
        <taxon>Roseobacteraceae</taxon>
        <taxon>Sagittula</taxon>
    </lineage>
</organism>
<dbReference type="PANTHER" id="PTHR37423:SF2">
    <property type="entry name" value="MEMBRANE-BOUND LYTIC MUREIN TRANSGLYCOSYLASE C"/>
    <property type="match status" value="1"/>
</dbReference>
<comment type="similarity">
    <text evidence="1">Belongs to the transglycosylase Slt family.</text>
</comment>
<evidence type="ECO:0000259" key="4">
    <source>
        <dbReference type="Pfam" id="PF01464"/>
    </source>
</evidence>
<dbReference type="AlphaFoldDB" id="A3JZR7"/>
<comment type="caution">
    <text evidence="5">The sequence shown here is derived from an EMBL/GenBank/DDBJ whole genome shotgun (WGS) entry which is preliminary data.</text>
</comment>
<dbReference type="PANTHER" id="PTHR37423">
    <property type="entry name" value="SOLUBLE LYTIC MUREIN TRANSGLYCOSYLASE-RELATED"/>
    <property type="match status" value="1"/>
</dbReference>
<protein>
    <submittedName>
        <fullName evidence="5">Probable glycosyltransferase protein</fullName>
    </submittedName>
</protein>
<evidence type="ECO:0000313" key="5">
    <source>
        <dbReference type="EMBL" id="EBA09970.1"/>
    </source>
</evidence>
<evidence type="ECO:0000256" key="3">
    <source>
        <dbReference type="SAM" id="SignalP"/>
    </source>
</evidence>
<proteinExistence type="inferred from homology"/>